<keyword evidence="3" id="KW-0378">Hydrolase</keyword>
<accession>A0AAD5H7L7</accession>
<protein>
    <recommendedName>
        <fullName evidence="6">Sulfatase N-terminal domain-containing protein</fullName>
    </recommendedName>
</protein>
<dbReference type="Pfam" id="PF00884">
    <property type="entry name" value="Sulfatase"/>
    <property type="match status" value="1"/>
</dbReference>
<dbReference type="PANTHER" id="PTHR43108:SF8">
    <property type="entry name" value="SD21168P"/>
    <property type="match status" value="1"/>
</dbReference>
<comment type="similarity">
    <text evidence="1">Belongs to the sulfatase family.</text>
</comment>
<comment type="caution">
    <text evidence="7">The sequence shown here is derived from an EMBL/GenBank/DDBJ whole genome shotgun (WGS) entry which is preliminary data.</text>
</comment>
<evidence type="ECO:0000313" key="7">
    <source>
        <dbReference type="EMBL" id="KAI7844023.1"/>
    </source>
</evidence>
<evidence type="ECO:0000256" key="1">
    <source>
        <dbReference type="ARBA" id="ARBA00008779"/>
    </source>
</evidence>
<evidence type="ECO:0000256" key="3">
    <source>
        <dbReference type="ARBA" id="ARBA00022801"/>
    </source>
</evidence>
<dbReference type="SUPFAM" id="SSF53649">
    <property type="entry name" value="Alkaline phosphatase-like"/>
    <property type="match status" value="1"/>
</dbReference>
<evidence type="ECO:0000313" key="8">
    <source>
        <dbReference type="Proteomes" id="UP001205105"/>
    </source>
</evidence>
<feature type="chain" id="PRO_5042229690" description="Sulfatase N-terminal domain-containing protein" evidence="5">
    <location>
        <begin position="20"/>
        <end position="234"/>
    </location>
</feature>
<reference evidence="7" key="1">
    <citation type="submission" date="2020-11" db="EMBL/GenBank/DDBJ databases">
        <title>Chlorella ohadii genome sequencing and assembly.</title>
        <authorList>
            <person name="Murik O."/>
            <person name="Treves H."/>
            <person name="Kedem I."/>
            <person name="Shotland Y."/>
            <person name="Kaplan A."/>
        </authorList>
    </citation>
    <scope>NUCLEOTIDE SEQUENCE</scope>
    <source>
        <strain evidence="7">1</strain>
    </source>
</reference>
<evidence type="ECO:0000256" key="5">
    <source>
        <dbReference type="SAM" id="SignalP"/>
    </source>
</evidence>
<keyword evidence="2 5" id="KW-0732">Signal</keyword>
<dbReference type="PANTHER" id="PTHR43108">
    <property type="entry name" value="N-ACETYLGLUCOSAMINE-6-SULFATASE FAMILY MEMBER"/>
    <property type="match status" value="1"/>
</dbReference>
<organism evidence="7 8">
    <name type="scientific">Chlorella ohadii</name>
    <dbReference type="NCBI Taxonomy" id="2649997"/>
    <lineage>
        <taxon>Eukaryota</taxon>
        <taxon>Viridiplantae</taxon>
        <taxon>Chlorophyta</taxon>
        <taxon>core chlorophytes</taxon>
        <taxon>Trebouxiophyceae</taxon>
        <taxon>Chlorellales</taxon>
        <taxon>Chlorellaceae</taxon>
        <taxon>Chlorella clade</taxon>
        <taxon>Chlorella</taxon>
    </lineage>
</organism>
<evidence type="ECO:0000259" key="6">
    <source>
        <dbReference type="Pfam" id="PF00884"/>
    </source>
</evidence>
<dbReference type="Proteomes" id="UP001205105">
    <property type="component" value="Unassembled WGS sequence"/>
</dbReference>
<dbReference type="Gene3D" id="3.40.720.10">
    <property type="entry name" value="Alkaline Phosphatase, subunit A"/>
    <property type="match status" value="1"/>
</dbReference>
<evidence type="ECO:0000256" key="2">
    <source>
        <dbReference type="ARBA" id="ARBA00022729"/>
    </source>
</evidence>
<feature type="domain" description="Sulfatase N-terminal" evidence="6">
    <location>
        <begin position="53"/>
        <end position="234"/>
    </location>
</feature>
<dbReference type="InterPro" id="IPR024607">
    <property type="entry name" value="Sulfatase_CS"/>
</dbReference>
<keyword evidence="4" id="KW-0325">Glycoprotein</keyword>
<sequence>MRTLITLGLLAVLISAAAALEQPGLLRADAAAALGAGELSGGRKHNDEQDKRPNIIFILTDDQDAVMGGDWHMPKLRRHLANEGINFTSYITNFALCCPSRSTILAGQCSHNSGVVGVGGDKQIMNPLGGFQRFNDMGMERKTVAYHLQQAGYRTGLVGKYLNGYTRQTAFHVPPGWDRWFGIGEIDYYNWTASDNGVNVEFGDRDEDYSTDVLTEKGVEFIHQYEQDRRPFFL</sequence>
<dbReference type="PROSITE" id="PS00149">
    <property type="entry name" value="SULFATASE_2"/>
    <property type="match status" value="1"/>
</dbReference>
<dbReference type="InterPro" id="IPR017850">
    <property type="entry name" value="Alkaline_phosphatase_core_sf"/>
</dbReference>
<keyword evidence="8" id="KW-1185">Reference proteome</keyword>
<dbReference type="AlphaFoldDB" id="A0AAD5H7L7"/>
<name>A0AAD5H7L7_9CHLO</name>
<gene>
    <name evidence="7" type="ORF">COHA_002363</name>
</gene>
<proteinExistence type="inferred from homology"/>
<evidence type="ECO:0000256" key="4">
    <source>
        <dbReference type="ARBA" id="ARBA00023180"/>
    </source>
</evidence>
<dbReference type="EMBL" id="JADXDR010000034">
    <property type="protein sequence ID" value="KAI7844023.1"/>
    <property type="molecule type" value="Genomic_DNA"/>
</dbReference>
<dbReference type="InterPro" id="IPR000917">
    <property type="entry name" value="Sulfatase_N"/>
</dbReference>
<feature type="signal peptide" evidence="5">
    <location>
        <begin position="1"/>
        <end position="19"/>
    </location>
</feature>
<dbReference type="PROSITE" id="PS00523">
    <property type="entry name" value="SULFATASE_1"/>
    <property type="match status" value="1"/>
</dbReference>
<dbReference type="GO" id="GO:0016787">
    <property type="term" value="F:hydrolase activity"/>
    <property type="evidence" value="ECO:0007669"/>
    <property type="project" value="UniProtKB-KW"/>
</dbReference>